<dbReference type="AlphaFoldDB" id="A0A9D1M5M7"/>
<gene>
    <name evidence="1" type="ORF">IAD20_08270</name>
</gene>
<evidence type="ECO:0000313" key="1">
    <source>
        <dbReference type="EMBL" id="HIU54056.1"/>
    </source>
</evidence>
<proteinExistence type="predicted"/>
<name>A0A9D1M5M7_9PROT</name>
<organism evidence="1 2">
    <name type="scientific">Candidatus Scatocola faecipullorum</name>
    <dbReference type="NCBI Taxonomy" id="2840917"/>
    <lineage>
        <taxon>Bacteria</taxon>
        <taxon>Pseudomonadati</taxon>
        <taxon>Pseudomonadota</taxon>
        <taxon>Alphaproteobacteria</taxon>
        <taxon>Rhodospirillales</taxon>
        <taxon>Rhodospirillaceae</taxon>
        <taxon>Rhodospirillaceae incertae sedis</taxon>
        <taxon>Candidatus Scatocola</taxon>
    </lineage>
</organism>
<protein>
    <submittedName>
        <fullName evidence="1">Uncharacterized protein</fullName>
    </submittedName>
</protein>
<evidence type="ECO:0000313" key="2">
    <source>
        <dbReference type="Proteomes" id="UP000824107"/>
    </source>
</evidence>
<dbReference type="Proteomes" id="UP000824107">
    <property type="component" value="Unassembled WGS sequence"/>
</dbReference>
<sequence length="239" mass="28051">MKNFSEQEVRSDMLANYGCSVPVYFKILKCRKDFDRFPYFYISGKEYILWIYANPRHPEDTTNVAIPGVEGFKEIPKEIFGDFTKAKDAVIYALYKEDVIPQDYSGFKRVFCRNKADYRVVRDFGRGVTLIPAERLSKKYIFARARESFGKENLFTVVPRIFGIPEQKKAFWEVIWTVREKNGRKKTNRRYYDIVGGEFQETPFGIQITDRIPLDPHGPIVFVENICFKNDGENLGWSR</sequence>
<reference evidence="1" key="2">
    <citation type="journal article" date="2021" name="PeerJ">
        <title>Extensive microbial diversity within the chicken gut microbiome revealed by metagenomics and culture.</title>
        <authorList>
            <person name="Gilroy R."/>
            <person name="Ravi A."/>
            <person name="Getino M."/>
            <person name="Pursley I."/>
            <person name="Horton D.L."/>
            <person name="Alikhan N.F."/>
            <person name="Baker D."/>
            <person name="Gharbi K."/>
            <person name="Hall N."/>
            <person name="Watson M."/>
            <person name="Adriaenssens E.M."/>
            <person name="Foster-Nyarko E."/>
            <person name="Jarju S."/>
            <person name="Secka A."/>
            <person name="Antonio M."/>
            <person name="Oren A."/>
            <person name="Chaudhuri R.R."/>
            <person name="La Ragione R."/>
            <person name="Hildebrand F."/>
            <person name="Pallen M.J."/>
        </authorList>
    </citation>
    <scope>NUCLEOTIDE SEQUENCE</scope>
    <source>
        <strain evidence="1">ChiW3-316</strain>
    </source>
</reference>
<reference evidence="1" key="1">
    <citation type="submission" date="2020-10" db="EMBL/GenBank/DDBJ databases">
        <authorList>
            <person name="Gilroy R."/>
        </authorList>
    </citation>
    <scope>NUCLEOTIDE SEQUENCE</scope>
    <source>
        <strain evidence="1">ChiW3-316</strain>
    </source>
</reference>
<dbReference type="EMBL" id="DVNC01000056">
    <property type="protein sequence ID" value="HIU54056.1"/>
    <property type="molecule type" value="Genomic_DNA"/>
</dbReference>
<accession>A0A9D1M5M7</accession>
<comment type="caution">
    <text evidence="1">The sequence shown here is derived from an EMBL/GenBank/DDBJ whole genome shotgun (WGS) entry which is preliminary data.</text>
</comment>